<dbReference type="RefSeq" id="XP_049131853.1">
    <property type="nucleotide sequence ID" value="XM_049275896.1"/>
</dbReference>
<evidence type="ECO:0000313" key="3">
    <source>
        <dbReference type="Proteomes" id="UP001055115"/>
    </source>
</evidence>
<gene>
    <name evidence="2" type="ORF">ColSpa_09684</name>
</gene>
<comment type="caution">
    <text evidence="2">The sequence shown here is derived from an EMBL/GenBank/DDBJ whole genome shotgun (WGS) entry which is preliminary data.</text>
</comment>
<reference evidence="2 3" key="1">
    <citation type="submission" date="2022-03" db="EMBL/GenBank/DDBJ databases">
        <title>Genome data of Colletotrichum spp.</title>
        <authorList>
            <person name="Utami Y.D."/>
            <person name="Hiruma K."/>
        </authorList>
    </citation>
    <scope>NUCLEOTIDE SEQUENCE [LARGE SCALE GENOMIC DNA]</scope>
    <source>
        <strain evidence="2 3">MAFF 239500</strain>
    </source>
</reference>
<protein>
    <submittedName>
        <fullName evidence="2">Uncharacterized protein</fullName>
    </submittedName>
</protein>
<feature type="transmembrane region" description="Helical" evidence="1">
    <location>
        <begin position="110"/>
        <end position="131"/>
    </location>
</feature>
<dbReference type="AlphaFoldDB" id="A0AA37US84"/>
<dbReference type="Proteomes" id="UP001055115">
    <property type="component" value="Unassembled WGS sequence"/>
</dbReference>
<keyword evidence="1" id="KW-0812">Transmembrane</keyword>
<dbReference type="EMBL" id="BQXU01000030">
    <property type="protein sequence ID" value="GKT49503.1"/>
    <property type="molecule type" value="Genomic_DNA"/>
</dbReference>
<keyword evidence="1" id="KW-0472">Membrane</keyword>
<dbReference type="GeneID" id="73330486"/>
<organism evidence="2 3">
    <name type="scientific">Colletotrichum spaethianum</name>
    <dbReference type="NCBI Taxonomy" id="700344"/>
    <lineage>
        <taxon>Eukaryota</taxon>
        <taxon>Fungi</taxon>
        <taxon>Dikarya</taxon>
        <taxon>Ascomycota</taxon>
        <taxon>Pezizomycotina</taxon>
        <taxon>Sordariomycetes</taxon>
        <taxon>Hypocreomycetidae</taxon>
        <taxon>Glomerellales</taxon>
        <taxon>Glomerellaceae</taxon>
        <taxon>Colletotrichum</taxon>
        <taxon>Colletotrichum spaethianum species complex</taxon>
    </lineage>
</organism>
<keyword evidence="1" id="KW-1133">Transmembrane helix</keyword>
<evidence type="ECO:0000256" key="1">
    <source>
        <dbReference type="SAM" id="Phobius"/>
    </source>
</evidence>
<accession>A0AA37US84</accession>
<proteinExistence type="predicted"/>
<evidence type="ECO:0000313" key="2">
    <source>
        <dbReference type="EMBL" id="GKT49503.1"/>
    </source>
</evidence>
<keyword evidence="3" id="KW-1185">Reference proteome</keyword>
<name>A0AA37US84_9PEZI</name>
<sequence>MPNAQLSLPDNCPPLEKNSYVNIRQCYSVQLEALRPYRRDGRDPTLGKASLKALKEASAFIDLYDPNTPKKLRDAKAWEMIGKSPKKVSSRGEDIPSPQEEAFHAPRCSGFVVVLGLAGSFRAILVAMSLFDMPLILKPRY</sequence>